<evidence type="ECO:0000313" key="2">
    <source>
        <dbReference type="EMBL" id="CAD8064087.1"/>
    </source>
</evidence>
<dbReference type="AlphaFoldDB" id="A0A8S1L983"/>
<sequence>MSNQEINELNSLPVLDYDIFGKCNDMMNFINNTQNLKRDDQQIKQKIGAVGKLINALLKFLKQQDSSSLQDQPEYYDIVYLINNNLSQKIKQYEDKIKQMITTDQQSQAEINRLKQEIQNYVDDQRKNVKQIEEQKQMIKAQKNQLDLLEVLESEQIQDIQNQYDNLDQLYKQSTNQIKGLQIELKQKQDKIHEQEGKLNQLQQQIKKLQTDQSQDRKDPIFYNYQQILQRNQELQEINKQLCILKPIFQQNNEEKIDENLQNQNVQNEKLNQDIKEIQNNILYKLKELQYACLFLSIGVGLYLIKQYQE</sequence>
<proteinExistence type="predicted"/>
<keyword evidence="3" id="KW-1185">Reference proteome</keyword>
<evidence type="ECO:0000256" key="1">
    <source>
        <dbReference type="SAM" id="Coils"/>
    </source>
</evidence>
<feature type="coiled-coil region" evidence="1">
    <location>
        <begin position="83"/>
        <end position="219"/>
    </location>
</feature>
<dbReference type="OMA" id="QEYHDIL"/>
<keyword evidence="1" id="KW-0175">Coiled coil</keyword>
<organism evidence="2 3">
    <name type="scientific">Paramecium primaurelia</name>
    <dbReference type="NCBI Taxonomy" id="5886"/>
    <lineage>
        <taxon>Eukaryota</taxon>
        <taxon>Sar</taxon>
        <taxon>Alveolata</taxon>
        <taxon>Ciliophora</taxon>
        <taxon>Intramacronucleata</taxon>
        <taxon>Oligohymenophorea</taxon>
        <taxon>Peniculida</taxon>
        <taxon>Parameciidae</taxon>
        <taxon>Paramecium</taxon>
    </lineage>
</organism>
<dbReference type="Proteomes" id="UP000688137">
    <property type="component" value="Unassembled WGS sequence"/>
</dbReference>
<comment type="caution">
    <text evidence="2">The sequence shown here is derived from an EMBL/GenBank/DDBJ whole genome shotgun (WGS) entry which is preliminary data.</text>
</comment>
<accession>A0A8S1L983</accession>
<dbReference type="EMBL" id="CAJJDM010000034">
    <property type="protein sequence ID" value="CAD8064087.1"/>
    <property type="molecule type" value="Genomic_DNA"/>
</dbReference>
<reference evidence="2" key="1">
    <citation type="submission" date="2021-01" db="EMBL/GenBank/DDBJ databases">
        <authorList>
            <consortium name="Genoscope - CEA"/>
            <person name="William W."/>
        </authorList>
    </citation>
    <scope>NUCLEOTIDE SEQUENCE</scope>
</reference>
<protein>
    <submittedName>
        <fullName evidence="2">Uncharacterized protein</fullName>
    </submittedName>
</protein>
<feature type="coiled-coil region" evidence="1">
    <location>
        <begin position="254"/>
        <end position="288"/>
    </location>
</feature>
<gene>
    <name evidence="2" type="ORF">PPRIM_AZ9-3.1.T0350290</name>
</gene>
<name>A0A8S1L983_PARPR</name>
<evidence type="ECO:0000313" key="3">
    <source>
        <dbReference type="Proteomes" id="UP000688137"/>
    </source>
</evidence>